<keyword evidence="3" id="KW-1185">Reference proteome</keyword>
<sequence>MTLIPRKCDEKSIEYEKSVRVPLNFSLKSELFAHMSLRRKENLLAGVENHNGCKIRTTSGAQNHHVLPHSSSHHHINVKKKNDNKVMDKGKKLKKHELLERHMADPKRSSRSRGSKNEKRMWTSIDLSSLAIL</sequence>
<protein>
    <submittedName>
        <fullName evidence="2">Uncharacterized protein</fullName>
    </submittedName>
</protein>
<reference evidence="2 3" key="1">
    <citation type="submission" date="2021-03" db="EMBL/GenBank/DDBJ databases">
        <authorList>
            <person name="King G.J."/>
            <person name="Bancroft I."/>
            <person name="Baten A."/>
            <person name="Bloomfield J."/>
            <person name="Borpatragohain P."/>
            <person name="He Z."/>
            <person name="Irish N."/>
            <person name="Irwin J."/>
            <person name="Liu K."/>
            <person name="Mauleon R.P."/>
            <person name="Moore J."/>
            <person name="Morris R."/>
            <person name="Ostergaard L."/>
            <person name="Wang B."/>
            <person name="Wells R."/>
        </authorList>
    </citation>
    <scope>NUCLEOTIDE SEQUENCE [LARGE SCALE GENOMIC DNA]</scope>
    <source>
        <strain evidence="2">R-o-18</strain>
        <tissue evidence="2">Leaf</tissue>
    </source>
</reference>
<feature type="compositionally biased region" description="Basic and acidic residues" evidence="1">
    <location>
        <begin position="97"/>
        <end position="108"/>
    </location>
</feature>
<comment type="caution">
    <text evidence="2">The sequence shown here is derived from an EMBL/GenBank/DDBJ whole genome shotgun (WGS) entry which is preliminary data.</text>
</comment>
<gene>
    <name evidence="2" type="primary">A10p014230.1_BraROA</name>
    <name evidence="2" type="ORF">IGI04_039811</name>
</gene>
<dbReference type="Proteomes" id="UP000823674">
    <property type="component" value="Chromosome A10"/>
</dbReference>
<accession>A0ABQ7KNZ6</accession>
<evidence type="ECO:0000313" key="2">
    <source>
        <dbReference type="EMBL" id="KAG5375215.1"/>
    </source>
</evidence>
<evidence type="ECO:0000256" key="1">
    <source>
        <dbReference type="SAM" id="MobiDB-lite"/>
    </source>
</evidence>
<organism evidence="2 3">
    <name type="scientific">Brassica rapa subsp. trilocularis</name>
    <dbReference type="NCBI Taxonomy" id="1813537"/>
    <lineage>
        <taxon>Eukaryota</taxon>
        <taxon>Viridiplantae</taxon>
        <taxon>Streptophyta</taxon>
        <taxon>Embryophyta</taxon>
        <taxon>Tracheophyta</taxon>
        <taxon>Spermatophyta</taxon>
        <taxon>Magnoliopsida</taxon>
        <taxon>eudicotyledons</taxon>
        <taxon>Gunneridae</taxon>
        <taxon>Pentapetalae</taxon>
        <taxon>rosids</taxon>
        <taxon>malvids</taxon>
        <taxon>Brassicales</taxon>
        <taxon>Brassicaceae</taxon>
        <taxon>Brassiceae</taxon>
        <taxon>Brassica</taxon>
    </lineage>
</organism>
<feature type="region of interest" description="Disordered" evidence="1">
    <location>
        <begin position="63"/>
        <end position="85"/>
    </location>
</feature>
<evidence type="ECO:0000313" key="3">
    <source>
        <dbReference type="Proteomes" id="UP000823674"/>
    </source>
</evidence>
<proteinExistence type="predicted"/>
<name>A0ABQ7KNZ6_BRACM</name>
<dbReference type="EMBL" id="JADBGQ010000010">
    <property type="protein sequence ID" value="KAG5375215.1"/>
    <property type="molecule type" value="Genomic_DNA"/>
</dbReference>
<feature type="region of interest" description="Disordered" evidence="1">
    <location>
        <begin position="97"/>
        <end position="120"/>
    </location>
</feature>